<name>A0A0E4BUX3_9BRAD</name>
<accession>A0A0E4BUX3</accession>
<sequence>MNISAKFGIRHDIPQYEARFASLQHKSCHWLHNRRSRACADAGCNEVCAGLSLEFQACPELTRRFATVPGRR</sequence>
<evidence type="ECO:0000313" key="2">
    <source>
        <dbReference type="Proteomes" id="UP000063308"/>
    </source>
</evidence>
<gene>
    <name evidence="1" type="ORF">NK6_7425</name>
</gene>
<organism evidence="1 2">
    <name type="scientific">Bradyrhizobium diazoefficiens</name>
    <dbReference type="NCBI Taxonomy" id="1355477"/>
    <lineage>
        <taxon>Bacteria</taxon>
        <taxon>Pseudomonadati</taxon>
        <taxon>Pseudomonadota</taxon>
        <taxon>Alphaproteobacteria</taxon>
        <taxon>Hyphomicrobiales</taxon>
        <taxon>Nitrobacteraceae</taxon>
        <taxon>Bradyrhizobium</taxon>
    </lineage>
</organism>
<evidence type="ECO:0000313" key="1">
    <source>
        <dbReference type="EMBL" id="BAR60576.1"/>
    </source>
</evidence>
<dbReference type="Proteomes" id="UP000063308">
    <property type="component" value="Chromosome"/>
</dbReference>
<dbReference type="AlphaFoldDB" id="A0A0E4BUX3"/>
<reference evidence="1 2" key="1">
    <citation type="submission" date="2014-11" db="EMBL/GenBank/DDBJ databases">
        <title>Symbiosis island explosion on the genome of extra-slow-growing strains of soybean bradyrhizobia with massive insertion sequences.</title>
        <authorList>
            <person name="Iida T."/>
            <person name="Minamisawa K."/>
        </authorList>
    </citation>
    <scope>NUCLEOTIDE SEQUENCE [LARGE SCALE GENOMIC DNA]</scope>
    <source>
        <strain evidence="1 2">NK6</strain>
    </source>
</reference>
<proteinExistence type="predicted"/>
<dbReference type="EMBL" id="AP014685">
    <property type="protein sequence ID" value="BAR60576.1"/>
    <property type="molecule type" value="Genomic_DNA"/>
</dbReference>
<protein>
    <submittedName>
        <fullName evidence="1">Uncharacterized protein</fullName>
    </submittedName>
</protein>